<evidence type="ECO:0000256" key="1">
    <source>
        <dbReference type="ARBA" id="ARBA00006450"/>
    </source>
</evidence>
<dbReference type="Pfam" id="PF06794">
    <property type="entry name" value="UPF0270"/>
    <property type="match status" value="1"/>
</dbReference>
<gene>
    <name evidence="2" type="ORF">KXJ70_00520</name>
</gene>
<comment type="similarity">
    <text evidence="1">Belongs to the UPF0270 family.</text>
</comment>
<comment type="caution">
    <text evidence="2">The sequence shown here is derived from an EMBL/GenBank/DDBJ whole genome shotgun (WGS) entry which is preliminary data.</text>
</comment>
<dbReference type="Gene3D" id="1.10.10.610">
    <property type="entry name" value="YehU-like"/>
    <property type="match status" value="1"/>
</dbReference>
<evidence type="ECO:0000313" key="2">
    <source>
        <dbReference type="EMBL" id="MBW2939242.1"/>
    </source>
</evidence>
<sequence length="74" mass="8478">MFMSDYVEIPWQKLSADAFQGLLEEMVTRDGTDYGETEISQEEKISQLRMALENNKAIIVFSPDTESWSVIAKD</sequence>
<dbReference type="InterPro" id="IPR010648">
    <property type="entry name" value="UPF0270"/>
</dbReference>
<dbReference type="Proteomes" id="UP001166291">
    <property type="component" value="Unassembled WGS sequence"/>
</dbReference>
<evidence type="ECO:0000313" key="3">
    <source>
        <dbReference type="Proteomes" id="UP001166291"/>
    </source>
</evidence>
<name>A0ABS6VLQ5_9GAMM</name>
<dbReference type="EMBL" id="JAHWDQ010000001">
    <property type="protein sequence ID" value="MBW2939242.1"/>
    <property type="molecule type" value="Genomic_DNA"/>
</dbReference>
<dbReference type="SUPFAM" id="SSF118001">
    <property type="entry name" value="YehU-like"/>
    <property type="match status" value="1"/>
</dbReference>
<organism evidence="2 3">
    <name type="scientific">Zhongshania aquimaris</name>
    <dbReference type="NCBI Taxonomy" id="2857107"/>
    <lineage>
        <taxon>Bacteria</taxon>
        <taxon>Pseudomonadati</taxon>
        <taxon>Pseudomonadota</taxon>
        <taxon>Gammaproteobacteria</taxon>
        <taxon>Cellvibrionales</taxon>
        <taxon>Spongiibacteraceae</taxon>
        <taxon>Zhongshania</taxon>
    </lineage>
</organism>
<reference evidence="2" key="1">
    <citation type="submission" date="2021-07" db="EMBL/GenBank/DDBJ databases">
        <title>Zhongshania sp. CAU 1632 isolated from seawater.</title>
        <authorList>
            <person name="Kim W."/>
        </authorList>
    </citation>
    <scope>NUCLEOTIDE SEQUENCE</scope>
    <source>
        <strain evidence="2">CAU 1632</strain>
    </source>
</reference>
<protein>
    <submittedName>
        <fullName evidence="2">YheU family protein</fullName>
    </submittedName>
</protein>
<keyword evidence="3" id="KW-1185">Reference proteome</keyword>
<proteinExistence type="inferred from homology"/>
<accession>A0ABS6VLQ5</accession>
<dbReference type="InterPro" id="IPR036685">
    <property type="entry name" value="YehU-like_sf"/>
</dbReference>